<dbReference type="KEGG" id="hcb:HCBAA847_2015"/>
<reference evidence="2 5" key="2">
    <citation type="journal article" date="2012" name="J. Bacteriol.">
        <title>Complete Genome Sequence of Helicobacter cinaedi Type Strain ATCC BAA-847.</title>
        <authorList>
            <person name="Miyoshi-Akiyama T."/>
            <person name="Takeshita N."/>
            <person name="Ohmagari N."/>
            <person name="Kirikae T."/>
        </authorList>
    </citation>
    <scope>NUCLEOTIDE SEQUENCE [LARGE SCALE GENOMIC DNA]</scope>
    <source>
        <strain evidence="2 5">ATCC BAA-847</strain>
    </source>
</reference>
<evidence type="ECO:0000313" key="3">
    <source>
        <dbReference type="EMBL" id="EFR45873.1"/>
    </source>
</evidence>
<reference evidence="2" key="3">
    <citation type="submission" date="2012-07" db="EMBL/GenBank/DDBJ databases">
        <authorList>
            <person name="Akiyama T."/>
            <person name="Takeshita N."/>
            <person name="Ohmagari N."/>
            <person name="Kirikae T."/>
        </authorList>
    </citation>
    <scope>NUCLEOTIDE SEQUENCE</scope>
    <source>
        <strain evidence="2">ATCC BAA-847</strain>
    </source>
</reference>
<dbReference type="CDD" id="cd22231">
    <property type="entry name" value="RHH_NikR_HicB-like"/>
    <property type="match status" value="1"/>
</dbReference>
<dbReference type="GeneID" id="66540359"/>
<reference evidence="3" key="1">
    <citation type="submission" date="2008-08" db="EMBL/GenBank/DDBJ databases">
        <title>Annotation of Helicobacter cinaedi strain CCUG 18818.</title>
        <authorList>
            <consortium name="The Broad Institute Genome Sequencing Platform"/>
            <person name="Fox J.G."/>
            <person name="Shen Z."/>
            <person name="Charoenlap N."/>
            <person name="Schauer D.B."/>
            <person name="Ward D."/>
            <person name="Mehta T."/>
            <person name="Young S."/>
            <person name="Jaffe D."/>
            <person name="Gnerre S."/>
            <person name="Berlin A."/>
            <person name="Heiman D."/>
            <person name="Hepburn T."/>
            <person name="Shea T."/>
            <person name="Sykes S."/>
            <person name="Alvarado L."/>
            <person name="Kodira C."/>
            <person name="Borodovsky M."/>
            <person name="Lander E."/>
            <person name="Galagan J."/>
            <person name="Nusbaum C."/>
            <person name="Birren B."/>
        </authorList>
    </citation>
    <scope>NUCLEOTIDE SEQUENCE</scope>
    <source>
        <strain evidence="3">CCUG 18818</strain>
    </source>
</reference>
<organism evidence="2 5">
    <name type="scientific">Helicobacter cinaedi CCUG 18818 = ATCC BAA-847</name>
    <dbReference type="NCBI Taxonomy" id="537971"/>
    <lineage>
        <taxon>Bacteria</taxon>
        <taxon>Pseudomonadati</taxon>
        <taxon>Campylobacterota</taxon>
        <taxon>Epsilonproteobacteria</taxon>
        <taxon>Campylobacterales</taxon>
        <taxon>Helicobacteraceae</taxon>
        <taxon>Helicobacter</taxon>
    </lineage>
</organism>
<dbReference type="RefSeq" id="WP_002955702.1">
    <property type="nucleotide sequence ID" value="NC_020555.1"/>
</dbReference>
<evidence type="ECO:0000313" key="4">
    <source>
        <dbReference type="Proteomes" id="UP000005755"/>
    </source>
</evidence>
<feature type="region of interest" description="Disordered" evidence="1">
    <location>
        <begin position="25"/>
        <end position="56"/>
    </location>
</feature>
<name>A0AAI8MP70_9HELI</name>
<evidence type="ECO:0000256" key="1">
    <source>
        <dbReference type="SAM" id="MobiDB-lite"/>
    </source>
</evidence>
<dbReference type="AlphaFoldDB" id="A0AAI8MP70"/>
<sequence>MKYNRKNKLEQISQLENNQEAQAMTTNTQDNDFKSSFTNSAPTKTQPQIEQKVEQKQSGKKRIFTFSINEELMGEIDEFLNEFGERGESKSSFTEEALRAYLAVKKANIKDRLLDKIKKLNS</sequence>
<evidence type="ECO:0000313" key="2">
    <source>
        <dbReference type="EMBL" id="BAM33233.1"/>
    </source>
</evidence>
<gene>
    <name evidence="2" type="ORF">HCBAA847_2015</name>
    <name evidence="3" type="ORF">HCCG_00419</name>
</gene>
<protein>
    <submittedName>
        <fullName evidence="2">Uncharacterized protein</fullName>
    </submittedName>
</protein>
<proteinExistence type="predicted"/>
<accession>A0AAI8MP70</accession>
<reference evidence="4" key="4">
    <citation type="journal article" date="2014" name="Genome Announc.">
        <title>Draft genome sequences of six enterohepatic helicobacter species isolated from humans and one from rhesus macaques.</title>
        <authorList>
            <person name="Shen Z."/>
            <person name="Sheh A."/>
            <person name="Young S.K."/>
            <person name="Abouelliel A."/>
            <person name="Ward D.V."/>
            <person name="Earl A.M."/>
            <person name="Fox J.G."/>
        </authorList>
    </citation>
    <scope>NUCLEOTIDE SEQUENCE [LARGE SCALE GENOMIC DNA]</scope>
    <source>
        <strain evidence="4">CCUG 18818</strain>
    </source>
</reference>
<evidence type="ECO:0000313" key="5">
    <source>
        <dbReference type="Proteomes" id="UP000006036"/>
    </source>
</evidence>
<dbReference type="EMBL" id="AP012492">
    <property type="protein sequence ID" value="BAM33233.1"/>
    <property type="molecule type" value="Genomic_DNA"/>
</dbReference>
<dbReference type="Proteomes" id="UP000006036">
    <property type="component" value="Chromosome 1"/>
</dbReference>
<dbReference type="EMBL" id="DS990391">
    <property type="protein sequence ID" value="EFR45873.1"/>
    <property type="molecule type" value="Genomic_DNA"/>
</dbReference>
<keyword evidence="4" id="KW-1185">Reference proteome</keyword>
<feature type="compositionally biased region" description="Polar residues" evidence="1">
    <location>
        <begin position="25"/>
        <end position="49"/>
    </location>
</feature>
<dbReference type="Proteomes" id="UP000005755">
    <property type="component" value="Unassembled WGS sequence"/>
</dbReference>